<evidence type="ECO:0000256" key="10">
    <source>
        <dbReference type="RuleBase" id="RU004175"/>
    </source>
</evidence>
<organism evidence="11 12">
    <name type="scientific">Sagittula stellata (strain ATCC 700073 / DSM 11524 / E-37)</name>
    <dbReference type="NCBI Taxonomy" id="388399"/>
    <lineage>
        <taxon>Bacteria</taxon>
        <taxon>Pseudomonadati</taxon>
        <taxon>Pseudomonadota</taxon>
        <taxon>Alphaproteobacteria</taxon>
        <taxon>Rhodobacterales</taxon>
        <taxon>Roseobacteraceae</taxon>
        <taxon>Sagittula</taxon>
    </lineage>
</organism>
<dbReference type="GO" id="GO:0004399">
    <property type="term" value="F:histidinol dehydrogenase activity"/>
    <property type="evidence" value="ECO:0007669"/>
    <property type="project" value="InterPro"/>
</dbReference>
<reference evidence="11 12" key="1">
    <citation type="submission" date="2006-06" db="EMBL/GenBank/DDBJ databases">
        <authorList>
            <person name="Moran M.A."/>
            <person name="Ferriera S."/>
            <person name="Johnson J."/>
            <person name="Kravitz S."/>
            <person name="Beeson K."/>
            <person name="Sutton G."/>
            <person name="Rogers Y.-H."/>
            <person name="Friedman R."/>
            <person name="Frazier M."/>
            <person name="Venter J.C."/>
        </authorList>
    </citation>
    <scope>NUCLEOTIDE SEQUENCE [LARGE SCALE GENOMIC DNA]</scope>
    <source>
        <strain evidence="11 12">E-37</strain>
    </source>
</reference>
<dbReference type="EMBL" id="AAYA01000011">
    <property type="protein sequence ID" value="EBA07105.1"/>
    <property type="molecule type" value="Genomic_DNA"/>
</dbReference>
<dbReference type="eggNOG" id="COG0141">
    <property type="taxonomic scope" value="Bacteria"/>
</dbReference>
<evidence type="ECO:0000256" key="9">
    <source>
        <dbReference type="PIRSR" id="PIRSR000099-4"/>
    </source>
</evidence>
<proteinExistence type="inferred from homology"/>
<dbReference type="GO" id="GO:0005829">
    <property type="term" value="C:cytosol"/>
    <property type="evidence" value="ECO:0007669"/>
    <property type="project" value="TreeGrafter"/>
</dbReference>
<evidence type="ECO:0000256" key="2">
    <source>
        <dbReference type="ARBA" id="ARBA00022833"/>
    </source>
</evidence>
<evidence type="ECO:0000256" key="5">
    <source>
        <dbReference type="PIRNR" id="PIRNR000099"/>
    </source>
</evidence>
<dbReference type="InterPro" id="IPR016161">
    <property type="entry name" value="Ald_DH/histidinol_DH"/>
</dbReference>
<evidence type="ECO:0000256" key="8">
    <source>
        <dbReference type="PIRSR" id="PIRSR000099-3"/>
    </source>
</evidence>
<evidence type="ECO:0000313" key="12">
    <source>
        <dbReference type="Proteomes" id="UP000005713"/>
    </source>
</evidence>
<comment type="cofactor">
    <cofactor evidence="9">
        <name>Zn(2+)</name>
        <dbReference type="ChEBI" id="CHEBI:29105"/>
    </cofactor>
    <text evidence="9">Binds 1 zinc ion per subunit.</text>
</comment>
<feature type="active site" description="Proton acceptor" evidence="6">
    <location>
        <position position="315"/>
    </location>
</feature>
<keyword evidence="2 9" id="KW-0862">Zinc</keyword>
<feature type="binding site" evidence="8">
    <location>
        <position position="349"/>
    </location>
    <ligand>
        <name>substrate</name>
    </ligand>
</feature>
<dbReference type="CDD" id="cd06572">
    <property type="entry name" value="Histidinol_dh"/>
    <property type="match status" value="1"/>
</dbReference>
<evidence type="ECO:0000313" key="11">
    <source>
        <dbReference type="EMBL" id="EBA07105.1"/>
    </source>
</evidence>
<dbReference type="Gene3D" id="1.20.5.1300">
    <property type="match status" value="1"/>
</dbReference>
<evidence type="ECO:0000256" key="4">
    <source>
        <dbReference type="ARBA" id="ARBA00072814"/>
    </source>
</evidence>
<feature type="binding site" evidence="9">
    <location>
        <position position="248"/>
    </location>
    <ligand>
        <name>Zn(2+)</name>
        <dbReference type="ChEBI" id="CHEBI:29105"/>
    </ligand>
</feature>
<dbReference type="InterPro" id="IPR022695">
    <property type="entry name" value="Histidinol_DH_monofunct"/>
</dbReference>
<dbReference type="Gene3D" id="3.40.50.1980">
    <property type="entry name" value="Nitrogenase molybdenum iron protein domain"/>
    <property type="match status" value="2"/>
</dbReference>
<dbReference type="InterPro" id="IPR012131">
    <property type="entry name" value="Hstdl_DH"/>
</dbReference>
<dbReference type="RefSeq" id="WP_005861267.1">
    <property type="nucleotide sequence ID" value="NZ_AAYA01000011.1"/>
</dbReference>
<feature type="binding site" evidence="9">
    <location>
        <position position="245"/>
    </location>
    <ligand>
        <name>Zn(2+)</name>
        <dbReference type="ChEBI" id="CHEBI:29105"/>
    </ligand>
</feature>
<dbReference type="GO" id="GO:0000105">
    <property type="term" value="P:L-histidine biosynthetic process"/>
    <property type="evidence" value="ECO:0007669"/>
    <property type="project" value="InterPro"/>
</dbReference>
<keyword evidence="12" id="KW-1185">Reference proteome</keyword>
<feature type="binding site" evidence="9">
    <location>
        <position position="349"/>
    </location>
    <ligand>
        <name>Zn(2+)</name>
        <dbReference type="ChEBI" id="CHEBI:29105"/>
    </ligand>
</feature>
<keyword evidence="7" id="KW-0520">NAD</keyword>
<evidence type="ECO:0000256" key="3">
    <source>
        <dbReference type="ARBA" id="ARBA00023002"/>
    </source>
</evidence>
<feature type="binding site" evidence="8">
    <location>
        <position position="316"/>
    </location>
    <ligand>
        <name>substrate</name>
    </ligand>
</feature>
<evidence type="ECO:0000256" key="1">
    <source>
        <dbReference type="ARBA" id="ARBA00022723"/>
    </source>
</evidence>
<dbReference type="AlphaFoldDB" id="A3K6X8"/>
<dbReference type="GO" id="GO:0046872">
    <property type="term" value="F:metal ion binding"/>
    <property type="evidence" value="ECO:0007669"/>
    <property type="project" value="UniProtKB-KW"/>
</dbReference>
<feature type="active site" description="Proton acceptor" evidence="6">
    <location>
        <position position="316"/>
    </location>
</feature>
<accession>A3K6X8</accession>
<protein>
    <recommendedName>
        <fullName evidence="4">Histidinol dehydrogenase homolog</fullName>
    </recommendedName>
</protein>
<dbReference type="GO" id="GO:0051287">
    <property type="term" value="F:NAD binding"/>
    <property type="evidence" value="ECO:0007669"/>
    <property type="project" value="InterPro"/>
</dbReference>
<feature type="binding site" evidence="8">
    <location>
        <position position="408"/>
    </location>
    <ligand>
        <name>substrate</name>
    </ligand>
</feature>
<dbReference type="SUPFAM" id="SSF53720">
    <property type="entry name" value="ALDH-like"/>
    <property type="match status" value="1"/>
</dbReference>
<feature type="binding site" evidence="8">
    <location>
        <position position="245"/>
    </location>
    <ligand>
        <name>substrate</name>
    </ligand>
</feature>
<dbReference type="Proteomes" id="UP000005713">
    <property type="component" value="Unassembled WGS sequence"/>
</dbReference>
<keyword evidence="3 5" id="KW-0560">Oxidoreductase</keyword>
<feature type="binding site" evidence="8">
    <location>
        <position position="403"/>
    </location>
    <ligand>
        <name>substrate</name>
    </ligand>
</feature>
<comment type="caution">
    <text evidence="11">The sequence shown here is derived from an EMBL/GenBank/DDBJ whole genome shotgun (WGS) entry which is preliminary data.</text>
</comment>
<dbReference type="PANTHER" id="PTHR21256:SF14">
    <property type="entry name" value="HISTIDINOL DEHYDROGENASE"/>
    <property type="match status" value="1"/>
</dbReference>
<name>A3K6X8_SAGS3</name>
<gene>
    <name evidence="11" type="primary">hisD</name>
    <name evidence="11" type="ORF">SSE37_12946</name>
</gene>
<evidence type="ECO:0000256" key="6">
    <source>
        <dbReference type="PIRSR" id="PIRSR000099-1"/>
    </source>
</evidence>
<dbReference type="PANTHER" id="PTHR21256">
    <property type="entry name" value="HISTIDINOL DEHYDROGENASE HDH"/>
    <property type="match status" value="1"/>
</dbReference>
<feature type="binding site" evidence="7">
    <location>
        <position position="200"/>
    </location>
    <ligand>
        <name>NAD(+)</name>
        <dbReference type="ChEBI" id="CHEBI:57540"/>
    </ligand>
</feature>
<feature type="binding site" evidence="8">
    <location>
        <position position="248"/>
    </location>
    <ligand>
        <name>substrate</name>
    </ligand>
</feature>
<sequence>MIKSAPGLPPAATGDIRDTVEIMLARLRSGGDTAARDYARRLDGWTGPIVTPRSTIEAAAAQVPSDLKEALAYAHANISAFARAQRASLQDFETELRPGLIAGQRSIPVSAAGCYVPGGRYAHIASALMTIATAKAAGVPHITAAAPPRDGPGIDAATLYAMDLAGADTILTLGGVQGIAAMAFGLFGTPAAAILAGPGNAYVAEAKRQLFGPTGIDTVAGPTDLLIVADATADPGLVALDLAGQAEHGPTSPCWLVTDHEPLARRVRDLIPDTCARLGGTNADTARAAWDAMGEIILCDSREEMAQEADRIAPEHLHLHATALDWWQTRLTAYGSLFLGAETTVAFGDKASGPNHVLPTSGAARYTGGLSVHKFLKTVTWQRATDAALPALARATSRISRAEGMTGHALSAEARLHAHSPTTALRA</sequence>
<keyword evidence="1 9" id="KW-0479">Metal-binding</keyword>
<dbReference type="PIRSF" id="PIRSF000099">
    <property type="entry name" value="Histidinol_dh"/>
    <property type="match status" value="1"/>
</dbReference>
<feature type="binding site" evidence="8">
    <location>
        <position position="223"/>
    </location>
    <ligand>
        <name>substrate</name>
    </ligand>
</feature>
<dbReference type="Pfam" id="PF00815">
    <property type="entry name" value="Histidinol_dh"/>
    <property type="match status" value="1"/>
</dbReference>
<dbReference type="FunFam" id="3.40.50.1980:FF:000001">
    <property type="entry name" value="Histidinol dehydrogenase"/>
    <property type="match status" value="1"/>
</dbReference>
<comment type="similarity">
    <text evidence="5 10">Belongs to the histidinol dehydrogenase family.</text>
</comment>
<feature type="binding site" evidence="9">
    <location>
        <position position="408"/>
    </location>
    <ligand>
        <name>Zn(2+)</name>
        <dbReference type="ChEBI" id="CHEBI:29105"/>
    </ligand>
</feature>
<feature type="binding site" evidence="7">
    <location>
        <position position="115"/>
    </location>
    <ligand>
        <name>NAD(+)</name>
        <dbReference type="ChEBI" id="CHEBI:57540"/>
    </ligand>
</feature>
<dbReference type="NCBIfam" id="TIGR00069">
    <property type="entry name" value="hisD"/>
    <property type="match status" value="1"/>
</dbReference>
<dbReference type="PRINTS" id="PR00083">
    <property type="entry name" value="HOLDHDRGNASE"/>
</dbReference>
<feature type="binding site" evidence="7">
    <location>
        <position position="177"/>
    </location>
    <ligand>
        <name>NAD(+)</name>
        <dbReference type="ChEBI" id="CHEBI:57540"/>
    </ligand>
</feature>
<evidence type="ECO:0000256" key="7">
    <source>
        <dbReference type="PIRSR" id="PIRSR000099-2"/>
    </source>
</evidence>